<evidence type="ECO:0000256" key="1">
    <source>
        <dbReference type="ARBA" id="ARBA00008791"/>
    </source>
</evidence>
<dbReference type="STRING" id="979556.MTES_1175"/>
<gene>
    <name evidence="4" type="ordered locus">MTES_1175</name>
</gene>
<dbReference type="KEGG" id="mts:MTES_1175"/>
<dbReference type="AlphaFoldDB" id="E8N6J1"/>
<dbReference type="PANTHER" id="PTHR46268:SF6">
    <property type="entry name" value="UNIVERSAL STRESS PROTEIN UP12"/>
    <property type="match status" value="1"/>
</dbReference>
<comment type="similarity">
    <text evidence="1">Belongs to the universal stress protein A family.</text>
</comment>
<dbReference type="Proteomes" id="UP000008975">
    <property type="component" value="Chromosome"/>
</dbReference>
<protein>
    <submittedName>
        <fullName evidence="4">Universal stress protein UspA</fullName>
    </submittedName>
</protein>
<reference key="2">
    <citation type="submission" date="2011-02" db="EMBL/GenBank/DDBJ databases">
        <title>Genome sequence of Microbacterium testaceum StLB037.</title>
        <authorList>
            <person name="Morohoshi T."/>
            <person name="Wang W.Z."/>
            <person name="Someya N."/>
            <person name="Ikeda T."/>
        </authorList>
    </citation>
    <scope>NUCLEOTIDE SEQUENCE</scope>
    <source>
        <strain>StLB037</strain>
    </source>
</reference>
<dbReference type="Pfam" id="PF00582">
    <property type="entry name" value="Usp"/>
    <property type="match status" value="1"/>
</dbReference>
<feature type="region of interest" description="Disordered" evidence="2">
    <location>
        <begin position="1"/>
        <end position="26"/>
    </location>
</feature>
<proteinExistence type="inferred from homology"/>
<evidence type="ECO:0000259" key="3">
    <source>
        <dbReference type="Pfam" id="PF00582"/>
    </source>
</evidence>
<dbReference type="InterPro" id="IPR006016">
    <property type="entry name" value="UspA"/>
</dbReference>
<reference evidence="4 5" key="1">
    <citation type="journal article" date="2011" name="J. Bacteriol.">
        <title>Genome sequence of Microbacterium testaceum StLB037, an N-acylhomoserine lactone-degrading bacterium isolated from potato leaves.</title>
        <authorList>
            <person name="Morohoshi T."/>
            <person name="Wang W.-Z."/>
            <person name="Someya N."/>
            <person name="Ikeda T."/>
        </authorList>
    </citation>
    <scope>NUCLEOTIDE SEQUENCE [LARGE SCALE GENOMIC DNA]</scope>
    <source>
        <strain evidence="4 5">StLB037</strain>
    </source>
</reference>
<evidence type="ECO:0000256" key="2">
    <source>
        <dbReference type="SAM" id="MobiDB-lite"/>
    </source>
</evidence>
<sequence>MPLAPDRPRSREERADDEGENGMSDHEAGAAASGAVIAGVVPGQPPRVVREAARYAALAGVELIVAHVDTTRFVAFEDPDGYVNSATLDVAGEVARAALAEVEKDATAALAGEDVRWSARQVIGDPALALIQLADEVGASLLVVGTRKRGLGESLREFLTGSVAARLSHRQHRPVLVVPLGEPVGAHEELPWE</sequence>
<evidence type="ECO:0000313" key="4">
    <source>
        <dbReference type="EMBL" id="BAJ74139.1"/>
    </source>
</evidence>
<dbReference type="InterPro" id="IPR014729">
    <property type="entry name" value="Rossmann-like_a/b/a_fold"/>
</dbReference>
<dbReference type="Gene3D" id="3.40.50.620">
    <property type="entry name" value="HUPs"/>
    <property type="match status" value="1"/>
</dbReference>
<evidence type="ECO:0000313" key="5">
    <source>
        <dbReference type="Proteomes" id="UP000008975"/>
    </source>
</evidence>
<dbReference type="SUPFAM" id="SSF52402">
    <property type="entry name" value="Adenine nucleotide alpha hydrolases-like"/>
    <property type="match status" value="1"/>
</dbReference>
<feature type="domain" description="UspA" evidence="3">
    <location>
        <begin position="46"/>
        <end position="179"/>
    </location>
</feature>
<dbReference type="EMBL" id="AP012052">
    <property type="protein sequence ID" value="BAJ74139.1"/>
    <property type="molecule type" value="Genomic_DNA"/>
</dbReference>
<dbReference type="HOGENOM" id="CLU_121390_0_1_11"/>
<name>E8N6J1_MICTS</name>
<feature type="compositionally biased region" description="Basic and acidic residues" evidence="2">
    <location>
        <begin position="1"/>
        <end position="14"/>
    </location>
</feature>
<organism evidence="4 5">
    <name type="scientific">Microbacterium testaceum (strain StLB037)</name>
    <dbReference type="NCBI Taxonomy" id="979556"/>
    <lineage>
        <taxon>Bacteria</taxon>
        <taxon>Bacillati</taxon>
        <taxon>Actinomycetota</taxon>
        <taxon>Actinomycetes</taxon>
        <taxon>Micrococcales</taxon>
        <taxon>Microbacteriaceae</taxon>
        <taxon>Microbacterium</taxon>
    </lineage>
</organism>
<dbReference type="eggNOG" id="COG0589">
    <property type="taxonomic scope" value="Bacteria"/>
</dbReference>
<accession>E8N6J1</accession>
<dbReference type="CDD" id="cd00293">
    <property type="entry name" value="USP-like"/>
    <property type="match status" value="1"/>
</dbReference>
<dbReference type="PANTHER" id="PTHR46268">
    <property type="entry name" value="STRESS RESPONSE PROTEIN NHAX"/>
    <property type="match status" value="1"/>
</dbReference>